<dbReference type="GO" id="GO:0003964">
    <property type="term" value="F:RNA-directed DNA polymerase activity"/>
    <property type="evidence" value="ECO:0007669"/>
    <property type="project" value="UniProtKB-KW"/>
</dbReference>
<keyword evidence="1" id="KW-0808">Transferase</keyword>
<keyword evidence="1" id="KW-0695">RNA-directed DNA polymerase</keyword>
<evidence type="ECO:0000313" key="2">
    <source>
        <dbReference type="Proteomes" id="UP000735302"/>
    </source>
</evidence>
<organism evidence="1 2">
    <name type="scientific">Plakobranchus ocellatus</name>
    <dbReference type="NCBI Taxonomy" id="259542"/>
    <lineage>
        <taxon>Eukaryota</taxon>
        <taxon>Metazoa</taxon>
        <taxon>Spiralia</taxon>
        <taxon>Lophotrochozoa</taxon>
        <taxon>Mollusca</taxon>
        <taxon>Gastropoda</taxon>
        <taxon>Heterobranchia</taxon>
        <taxon>Euthyneura</taxon>
        <taxon>Panpulmonata</taxon>
        <taxon>Sacoglossa</taxon>
        <taxon>Placobranchoidea</taxon>
        <taxon>Plakobranchidae</taxon>
        <taxon>Plakobranchus</taxon>
    </lineage>
</organism>
<dbReference type="EMBL" id="BLXT01000501">
    <property type="protein sequence ID" value="GFN77669.1"/>
    <property type="molecule type" value="Genomic_DNA"/>
</dbReference>
<dbReference type="Proteomes" id="UP000735302">
    <property type="component" value="Unassembled WGS sequence"/>
</dbReference>
<proteinExistence type="predicted"/>
<protein>
    <submittedName>
        <fullName evidence="1">Reverse transcriptase</fullName>
    </submittedName>
</protein>
<keyword evidence="2" id="KW-1185">Reference proteome</keyword>
<dbReference type="AlphaFoldDB" id="A0AAV3Y4D1"/>
<evidence type="ECO:0000313" key="1">
    <source>
        <dbReference type="EMBL" id="GFN77669.1"/>
    </source>
</evidence>
<gene>
    <name evidence="1" type="ORF">PoB_000417500</name>
</gene>
<keyword evidence="1" id="KW-0548">Nucleotidyltransferase</keyword>
<accession>A0AAV3Y4D1</accession>
<name>A0AAV3Y4D1_9GAST</name>
<sequence length="87" mass="9790">MLEDYFNTFKMRFSTERFSTDSINLKVGIARDCTISLILFVLAIEFIPRAAEGNASPADFCGGYFMSPLKAFVDDTTILYSKENELA</sequence>
<comment type="caution">
    <text evidence="1">The sequence shown here is derived from an EMBL/GenBank/DDBJ whole genome shotgun (WGS) entry which is preliminary data.</text>
</comment>
<reference evidence="1 2" key="1">
    <citation type="journal article" date="2021" name="Elife">
        <title>Chloroplast acquisition without the gene transfer in kleptoplastic sea slugs, Plakobranchus ocellatus.</title>
        <authorList>
            <person name="Maeda T."/>
            <person name="Takahashi S."/>
            <person name="Yoshida T."/>
            <person name="Shimamura S."/>
            <person name="Takaki Y."/>
            <person name="Nagai Y."/>
            <person name="Toyoda A."/>
            <person name="Suzuki Y."/>
            <person name="Arimoto A."/>
            <person name="Ishii H."/>
            <person name="Satoh N."/>
            <person name="Nishiyama T."/>
            <person name="Hasebe M."/>
            <person name="Maruyama T."/>
            <person name="Minagawa J."/>
            <person name="Obokata J."/>
            <person name="Shigenobu S."/>
        </authorList>
    </citation>
    <scope>NUCLEOTIDE SEQUENCE [LARGE SCALE GENOMIC DNA]</scope>
</reference>